<organism evidence="1 2">
    <name type="scientific">Brevibacillus centrosporus</name>
    <dbReference type="NCBI Taxonomy" id="54910"/>
    <lineage>
        <taxon>Bacteria</taxon>
        <taxon>Bacillati</taxon>
        <taxon>Bacillota</taxon>
        <taxon>Bacilli</taxon>
        <taxon>Bacillales</taxon>
        <taxon>Paenibacillaceae</taxon>
        <taxon>Brevibacillus</taxon>
    </lineage>
</organism>
<dbReference type="InterPro" id="IPR053749">
    <property type="entry name" value="TA_system-associated_sf"/>
</dbReference>
<proteinExistence type="predicted"/>
<evidence type="ECO:0000313" key="2">
    <source>
        <dbReference type="Proteomes" id="UP000198915"/>
    </source>
</evidence>
<dbReference type="AlphaFoldDB" id="A0A1I3ZI53"/>
<dbReference type="Pfam" id="PF16800">
    <property type="entry name" value="Endopep_inhib"/>
    <property type="match status" value="1"/>
</dbReference>
<name>A0A1I3ZI53_9BACL</name>
<evidence type="ECO:0000313" key="1">
    <source>
        <dbReference type="EMBL" id="SFK43767.1"/>
    </source>
</evidence>
<sequence>MRKSLFTVTTAGVLFTGLVVGSVMPSYTWANTSSFEKKEQDEHNRIKMLENFVQPTSADSAIDLFVKSYQHRNGAVLFSILNPGTRESSLQEFNQSNWVLGGSSPWIKSYYISKKDEKSGDVNEYQLKLLEYSSTGYMGKETVNVTVKKQGDKWFIDKYTPVTFRTDMNVVSEILTNETALGLVAEAQRRYWYISAGGSGSPFSRFKPIGAEYDYRWLSEDIDTKEKLQHYLEDLFSTPTVTTYISDLFAKKQIIEEVGKLAQPEADGGSMRQWESAKVAKLEQKGKTAKVTMVVSVGEDDSETFEIDFVHQEKNGWKIATTPQIIR</sequence>
<dbReference type="InterPro" id="IPR031841">
    <property type="entry name" value="Endopep_inhib"/>
</dbReference>
<dbReference type="Gene3D" id="3.10.450.420">
    <property type="match status" value="1"/>
</dbReference>
<dbReference type="Proteomes" id="UP000198915">
    <property type="component" value="Unassembled WGS sequence"/>
</dbReference>
<protein>
    <submittedName>
        <fullName evidence="1">IseA DL-endopeptidase inhibitor</fullName>
    </submittedName>
</protein>
<gene>
    <name evidence="1" type="ORF">SAMN05518846_113101</name>
</gene>
<dbReference type="EMBL" id="FORT01000013">
    <property type="protein sequence ID" value="SFK43767.1"/>
    <property type="molecule type" value="Genomic_DNA"/>
</dbReference>
<accession>A0A1I3ZI53</accession>
<reference evidence="2" key="1">
    <citation type="submission" date="2016-10" db="EMBL/GenBank/DDBJ databases">
        <authorList>
            <person name="Varghese N."/>
            <person name="Submissions S."/>
        </authorList>
    </citation>
    <scope>NUCLEOTIDE SEQUENCE [LARGE SCALE GENOMIC DNA]</scope>
    <source>
        <strain evidence="2">OK042</strain>
    </source>
</reference>
<dbReference type="STRING" id="1884381.SAMN05518846_113101"/>
<dbReference type="RefSeq" id="WP_092272804.1">
    <property type="nucleotide sequence ID" value="NZ_FORT01000013.1"/>
</dbReference>
<keyword evidence="2" id="KW-1185">Reference proteome</keyword>